<dbReference type="RefSeq" id="XP_965828.1">
    <property type="nucleotide sequence ID" value="XM_960735.2"/>
</dbReference>
<feature type="region of interest" description="Disordered" evidence="1">
    <location>
        <begin position="476"/>
        <end position="531"/>
    </location>
</feature>
<feature type="compositionally biased region" description="Basic and acidic residues" evidence="1">
    <location>
        <begin position="488"/>
        <end position="511"/>
    </location>
</feature>
<feature type="compositionally biased region" description="Basic and acidic residues" evidence="1">
    <location>
        <begin position="209"/>
        <end position="229"/>
    </location>
</feature>
<proteinExistence type="predicted"/>
<dbReference type="OrthoDB" id="336321at2759"/>
<feature type="compositionally biased region" description="Polar residues" evidence="1">
    <location>
        <begin position="1"/>
        <end position="17"/>
    </location>
</feature>
<reference evidence="2 3" key="1">
    <citation type="journal article" date="2003" name="Nature">
        <title>The genome sequence of the filamentous fungus Neurospora crassa.</title>
        <authorList>
            <person name="Galagan J.E."/>
            <person name="Calvo S.E."/>
            <person name="Borkovich K.A."/>
            <person name="Selker E.U."/>
            <person name="Read N.D."/>
            <person name="Jaffe D."/>
            <person name="FitzHugh W."/>
            <person name="Ma L.J."/>
            <person name="Smirnov S."/>
            <person name="Purcell S."/>
            <person name="Rehman B."/>
            <person name="Elkins T."/>
            <person name="Engels R."/>
            <person name="Wang S."/>
            <person name="Nielsen C.B."/>
            <person name="Butler J."/>
            <person name="Endrizzi M."/>
            <person name="Qui D."/>
            <person name="Ianakiev P."/>
            <person name="Bell-Pedersen D."/>
            <person name="Nelson M.A."/>
            <person name="Werner-Washburne M."/>
            <person name="Selitrennikoff C.P."/>
            <person name="Kinsey J.A."/>
            <person name="Braun E.L."/>
            <person name="Zelter A."/>
            <person name="Schulte U."/>
            <person name="Kothe G.O."/>
            <person name="Jedd G."/>
            <person name="Mewes W."/>
            <person name="Staben C."/>
            <person name="Marcotte E."/>
            <person name="Greenberg D."/>
            <person name="Roy A."/>
            <person name="Foley K."/>
            <person name="Naylor J."/>
            <person name="Stange-Thomann N."/>
            <person name="Barrett R."/>
            <person name="Gnerre S."/>
            <person name="Kamal M."/>
            <person name="Kamvysselis M."/>
            <person name="Mauceli E."/>
            <person name="Bielke C."/>
            <person name="Rudd S."/>
            <person name="Frishman D."/>
            <person name="Krystofova S."/>
            <person name="Rasmussen C."/>
            <person name="Metzenberg R.L."/>
            <person name="Perkins D.D."/>
            <person name="Kroken S."/>
            <person name="Cogoni C."/>
            <person name="Macino G."/>
            <person name="Catcheside D."/>
            <person name="Li W."/>
            <person name="Pratt R.J."/>
            <person name="Osmani S.A."/>
            <person name="DeSouza C.P."/>
            <person name="Glass L."/>
            <person name="Orbach M.J."/>
            <person name="Berglund J.A."/>
            <person name="Voelker R."/>
            <person name="Yarden O."/>
            <person name="Plamann M."/>
            <person name="Seiler S."/>
            <person name="Dunlap J."/>
            <person name="Radford A."/>
            <person name="Aramayo R."/>
            <person name="Natvig D.O."/>
            <person name="Alex L.A."/>
            <person name="Mannhaupt G."/>
            <person name="Ebbole D.J."/>
            <person name="Freitag M."/>
            <person name="Paulsen I."/>
            <person name="Sachs M.S."/>
            <person name="Lander E.S."/>
            <person name="Nusbaum C."/>
            <person name="Birren B."/>
        </authorList>
    </citation>
    <scope>NUCLEOTIDE SEQUENCE [LARGE SCALE GENOMIC DNA]</scope>
    <source>
        <strain evidence="3">ATCC 24698 / 74-OR23-1A / CBS 708.71 / DSM 1257 / FGSC 987</strain>
    </source>
</reference>
<organism evidence="2 3">
    <name type="scientific">Neurospora crassa (strain ATCC 24698 / 74-OR23-1A / CBS 708.71 / DSM 1257 / FGSC 987)</name>
    <dbReference type="NCBI Taxonomy" id="367110"/>
    <lineage>
        <taxon>Eukaryota</taxon>
        <taxon>Fungi</taxon>
        <taxon>Dikarya</taxon>
        <taxon>Ascomycota</taxon>
        <taxon>Pezizomycotina</taxon>
        <taxon>Sordariomycetes</taxon>
        <taxon>Sordariomycetidae</taxon>
        <taxon>Sordariales</taxon>
        <taxon>Sordariaceae</taxon>
        <taxon>Neurospora</taxon>
    </lineage>
</organism>
<feature type="region of interest" description="Disordered" evidence="1">
    <location>
        <begin position="198"/>
        <end position="229"/>
    </location>
</feature>
<gene>
    <name evidence="2" type="ORF">NCU00688</name>
</gene>
<dbReference type="VEuPathDB" id="FungiDB:NCU00688"/>
<evidence type="ECO:0000313" key="2">
    <source>
        <dbReference type="EMBL" id="EAA36592.1"/>
    </source>
</evidence>
<dbReference type="HOGENOM" id="CLU_029865_0_0_1"/>
<evidence type="ECO:0000313" key="3">
    <source>
        <dbReference type="Proteomes" id="UP000001805"/>
    </source>
</evidence>
<feature type="compositionally biased region" description="Basic residues" evidence="1">
    <location>
        <begin position="512"/>
        <end position="521"/>
    </location>
</feature>
<dbReference type="PaxDb" id="5141-EFNCRP00000000509"/>
<feature type="region of interest" description="Disordered" evidence="1">
    <location>
        <begin position="1"/>
        <end position="33"/>
    </location>
</feature>
<dbReference type="Gene3D" id="3.40.50.300">
    <property type="entry name" value="P-loop containing nucleotide triphosphate hydrolases"/>
    <property type="match status" value="1"/>
</dbReference>
<dbReference type="Proteomes" id="UP000001805">
    <property type="component" value="Chromosome 1, Linkage Group I"/>
</dbReference>
<dbReference type="GeneID" id="3881890"/>
<dbReference type="AlphaFoldDB" id="Q7SHW6"/>
<accession>Q7SHW6</accession>
<dbReference type="InParanoid" id="Q7SHW6"/>
<dbReference type="InterPro" id="IPR027417">
    <property type="entry name" value="P-loop_NTPase"/>
</dbReference>
<sequence length="545" mass="58339">MTTIPKPTSIRKNSNRNASHPSHLPPTPPTLHPLPASLLLSQDPRLSRLLTHDRNDFFSTGCRELDSHVLLNAGLGGGGFEGGCVVGLSCEEEETIGLAIGLQVVARMLLMSSSSSSSSSSSGSKAKAMIITTLSTTSLLPRLRLALVSEARVLQGNGNAHHQVDRGVIMRCLERVLVARVFDAEGLREVLRELEEVEQQQQTVVSHSDGNEGRRGGGETGEKGTERKEDGLLPHLIIITNTSHLLNTLFTRNKTGSDRSAAHNSAVQLSDQIRGLSRRGPLVMMLNSTTSPTTTTSSSSFNTNSISMFDDNNNNKGPKQPDLSIMRSIFNPPPPTPLAPIEAAAPGYMGGLVGGHTAGAPSAASYRGPGGYGGRGGGYGRNHHDNTHLHPHQTQTQSAARRNMKPSYGMVFTQMLDLHLLCTKVPTRGRTRRGGGAYGGGGGGYGGYGGGYVWAVEVLLDELGVYEGSDVVLDKVSSREGGEEEEKEQEKEGQGEQQEAGRRNEEGQEGKRKGKGKGLTRRSREQRWGAVEIEEGSGRVVDAFK</sequence>
<name>Q7SHW6_NEUCR</name>
<dbReference type="KEGG" id="ncr:NCU00688"/>
<dbReference type="EMBL" id="CM002236">
    <property type="protein sequence ID" value="EAA36592.1"/>
    <property type="molecule type" value="Genomic_DNA"/>
</dbReference>
<dbReference type="STRING" id="367110.Q7SHW6"/>
<protein>
    <recommendedName>
        <fullName evidence="4">DNA recombination and repair protein Rad51-like C-terminal domain-containing protein</fullName>
    </recommendedName>
</protein>
<keyword evidence="3" id="KW-1185">Reference proteome</keyword>
<evidence type="ECO:0008006" key="4">
    <source>
        <dbReference type="Google" id="ProtNLM"/>
    </source>
</evidence>
<feature type="compositionally biased region" description="Pro residues" evidence="1">
    <location>
        <begin position="23"/>
        <end position="32"/>
    </location>
</feature>
<evidence type="ECO:0000256" key="1">
    <source>
        <dbReference type="SAM" id="MobiDB-lite"/>
    </source>
</evidence>